<feature type="signal peptide" evidence="1">
    <location>
        <begin position="1"/>
        <end position="20"/>
    </location>
</feature>
<dbReference type="STRING" id="2903.R1DRK2"/>
<dbReference type="RefSeq" id="XP_005790557.1">
    <property type="nucleotide sequence ID" value="XM_005790500.1"/>
</dbReference>
<evidence type="ECO:0000256" key="1">
    <source>
        <dbReference type="SAM" id="SignalP"/>
    </source>
</evidence>
<dbReference type="eggNOG" id="ENOG502QU5X">
    <property type="taxonomic scope" value="Eukaryota"/>
</dbReference>
<proteinExistence type="predicted"/>
<feature type="chain" id="PRO_5044291900" evidence="1">
    <location>
        <begin position="21"/>
        <end position="379"/>
    </location>
</feature>
<evidence type="ECO:0000313" key="3">
    <source>
        <dbReference type="Proteomes" id="UP000013827"/>
    </source>
</evidence>
<dbReference type="Pfam" id="PF14234">
    <property type="entry name" value="DUF4336"/>
    <property type="match status" value="1"/>
</dbReference>
<dbReference type="Proteomes" id="UP000013827">
    <property type="component" value="Unassembled WGS sequence"/>
</dbReference>
<dbReference type="EnsemblProtists" id="EOD38128">
    <property type="protein sequence ID" value="EOD38128"/>
    <property type="gene ID" value="EMIHUDRAFT_200596"/>
</dbReference>
<reference evidence="3" key="1">
    <citation type="journal article" date="2013" name="Nature">
        <title>Pan genome of the phytoplankton Emiliania underpins its global distribution.</title>
        <authorList>
            <person name="Read B.A."/>
            <person name="Kegel J."/>
            <person name="Klute M.J."/>
            <person name="Kuo A."/>
            <person name="Lefebvre S.C."/>
            <person name="Maumus F."/>
            <person name="Mayer C."/>
            <person name="Miller J."/>
            <person name="Monier A."/>
            <person name="Salamov A."/>
            <person name="Young J."/>
            <person name="Aguilar M."/>
            <person name="Claverie J.M."/>
            <person name="Frickenhaus S."/>
            <person name="Gonzalez K."/>
            <person name="Herman E.K."/>
            <person name="Lin Y.C."/>
            <person name="Napier J."/>
            <person name="Ogata H."/>
            <person name="Sarno A.F."/>
            <person name="Shmutz J."/>
            <person name="Schroeder D."/>
            <person name="de Vargas C."/>
            <person name="Verret F."/>
            <person name="von Dassow P."/>
            <person name="Valentin K."/>
            <person name="Van de Peer Y."/>
            <person name="Wheeler G."/>
            <person name="Dacks J.B."/>
            <person name="Delwiche C.F."/>
            <person name="Dyhrman S.T."/>
            <person name="Glockner G."/>
            <person name="John U."/>
            <person name="Richards T."/>
            <person name="Worden A.Z."/>
            <person name="Zhang X."/>
            <person name="Grigoriev I.V."/>
            <person name="Allen A.E."/>
            <person name="Bidle K."/>
            <person name="Borodovsky M."/>
            <person name="Bowler C."/>
            <person name="Brownlee C."/>
            <person name="Cock J.M."/>
            <person name="Elias M."/>
            <person name="Gladyshev V.N."/>
            <person name="Groth M."/>
            <person name="Guda C."/>
            <person name="Hadaegh A."/>
            <person name="Iglesias-Rodriguez M.D."/>
            <person name="Jenkins J."/>
            <person name="Jones B.M."/>
            <person name="Lawson T."/>
            <person name="Leese F."/>
            <person name="Lindquist E."/>
            <person name="Lobanov A."/>
            <person name="Lomsadze A."/>
            <person name="Malik S.B."/>
            <person name="Marsh M.E."/>
            <person name="Mackinder L."/>
            <person name="Mock T."/>
            <person name="Mueller-Roeber B."/>
            <person name="Pagarete A."/>
            <person name="Parker M."/>
            <person name="Probert I."/>
            <person name="Quesneville H."/>
            <person name="Raines C."/>
            <person name="Rensing S.A."/>
            <person name="Riano-Pachon D.M."/>
            <person name="Richier S."/>
            <person name="Rokitta S."/>
            <person name="Shiraiwa Y."/>
            <person name="Soanes D.M."/>
            <person name="van der Giezen M."/>
            <person name="Wahlund T.M."/>
            <person name="Williams B."/>
            <person name="Wilson W."/>
            <person name="Wolfe G."/>
            <person name="Wurch L.L."/>
        </authorList>
    </citation>
    <scope>NUCLEOTIDE SEQUENCE</scope>
</reference>
<evidence type="ECO:0000313" key="2">
    <source>
        <dbReference type="EnsemblProtists" id="EOD38128"/>
    </source>
</evidence>
<sequence length="379" mass="41162">MRSSPPPLRLLLATLPLSTAASRAAGATLGIAASAPPASAALTKESEWPLWLALPVAPYSRRKTIRREVVPGVWAFDQLIGIYYVHVPIRMTECLSLLQPLIDAHGPVKTIILPSVAVEHKVNAGPFARAFPAADFYAVDQQYSFPLPLPAVFLGLPSWTKPLPRSSEGLDATWLGGEFEHADVALYHRPSKTLLLCDAVLSVTEEPPPILTSDPEYARDDPLELVADTAANRRKGWRRIVLLFNFFIPGATQASFARYSANGRPTLLPIIQIILNRTVQRWDFERVVPAHLDAPIAMGPAQFAEPFDFARDGGNEVRFCDEDVALLREAEKGPLSFSVGTTALGPLTGAECALGNSNPRIVSAPGWTPLTGGLKWTPK</sequence>
<protein>
    <submittedName>
        <fullName evidence="2">Uncharacterized protein</fullName>
    </submittedName>
</protein>
<dbReference type="AlphaFoldDB" id="A0A0D3KQU3"/>
<reference evidence="2" key="2">
    <citation type="submission" date="2024-10" db="UniProtKB">
        <authorList>
            <consortium name="EnsemblProtists"/>
        </authorList>
    </citation>
    <scope>IDENTIFICATION</scope>
</reference>
<dbReference type="InterPro" id="IPR025638">
    <property type="entry name" value="DUF4336"/>
</dbReference>
<dbReference type="OMA" id="QLIGIYY"/>
<dbReference type="HOGENOM" id="CLU_042215_1_0_1"/>
<dbReference type="GeneID" id="17283398"/>
<accession>A0A0D3KQU3</accession>
<keyword evidence="1" id="KW-0732">Signal</keyword>
<organism evidence="2 3">
    <name type="scientific">Emiliania huxleyi (strain CCMP1516)</name>
    <dbReference type="NCBI Taxonomy" id="280463"/>
    <lineage>
        <taxon>Eukaryota</taxon>
        <taxon>Haptista</taxon>
        <taxon>Haptophyta</taxon>
        <taxon>Prymnesiophyceae</taxon>
        <taxon>Isochrysidales</taxon>
        <taxon>Noelaerhabdaceae</taxon>
        <taxon>Emiliania</taxon>
    </lineage>
</organism>
<name>A0A0D3KQU3_EMIH1</name>
<dbReference type="PANTHER" id="PTHR33835:SF2">
    <property type="entry name" value="LYSINE-TRNA LIGASE"/>
    <property type="match status" value="1"/>
</dbReference>
<dbReference type="PaxDb" id="2903-EOD38128"/>
<keyword evidence="3" id="KW-1185">Reference proteome</keyword>
<dbReference type="PANTHER" id="PTHR33835">
    <property type="entry name" value="YALI0C07656P"/>
    <property type="match status" value="1"/>
</dbReference>
<dbReference type="KEGG" id="ehx:EMIHUDRAFT_200596"/>